<dbReference type="Proteomes" id="UP001221366">
    <property type="component" value="Unassembled WGS sequence"/>
</dbReference>
<keyword evidence="2" id="KW-1185">Reference proteome</keyword>
<name>A0ABT5Y3H2_9FLAO</name>
<organism evidence="1 2">
    <name type="scientific">Flagellimonas yonaguniensis</name>
    <dbReference type="NCBI Taxonomy" id="3031325"/>
    <lineage>
        <taxon>Bacteria</taxon>
        <taxon>Pseudomonadati</taxon>
        <taxon>Bacteroidota</taxon>
        <taxon>Flavobacteriia</taxon>
        <taxon>Flavobacteriales</taxon>
        <taxon>Flavobacteriaceae</taxon>
        <taxon>Flagellimonas</taxon>
    </lineage>
</organism>
<dbReference type="EMBL" id="JARFVB010000017">
    <property type="protein sequence ID" value="MDF0717994.1"/>
    <property type="molecule type" value="Genomic_DNA"/>
</dbReference>
<dbReference type="NCBIfam" id="NF033852">
    <property type="entry name" value="fulvocin_rel"/>
    <property type="match status" value="1"/>
</dbReference>
<gene>
    <name evidence="1" type="ORF">PY092_17655</name>
</gene>
<dbReference type="PROSITE" id="PS51257">
    <property type="entry name" value="PROKAR_LIPOPROTEIN"/>
    <property type="match status" value="1"/>
</dbReference>
<evidence type="ECO:0000313" key="1">
    <source>
        <dbReference type="EMBL" id="MDF0717994.1"/>
    </source>
</evidence>
<proteinExistence type="predicted"/>
<evidence type="ECO:0000313" key="2">
    <source>
        <dbReference type="Proteomes" id="UP001221366"/>
    </source>
</evidence>
<reference evidence="1 2" key="1">
    <citation type="submission" date="2023-03" db="EMBL/GenBank/DDBJ databases">
        <title>Muricauda XX sp. nov. and Muricauda XXX sp. nov., two novel species isolated from Okinawa Trough.</title>
        <authorList>
            <person name="Cao W."/>
            <person name="Deng X."/>
        </authorList>
    </citation>
    <scope>NUCLEOTIDE SEQUENCE [LARGE SCALE GENOMIC DNA]</scope>
    <source>
        <strain evidence="1 2">334s03</strain>
    </source>
</reference>
<protein>
    <submittedName>
        <fullName evidence="1">Bacteriocin fulvocin C-related protein</fullName>
    </submittedName>
</protein>
<comment type="caution">
    <text evidence="1">The sequence shown here is derived from an EMBL/GenBank/DDBJ whole genome shotgun (WGS) entry which is preliminary data.</text>
</comment>
<sequence>MSNYLKTLNLITIIVVFVSSCSDNQNDLSHDTNQLRSIFLKDKDYNHVKKDYLSLENSVKTDLWIEKLNQLQNSNLPENHKNLIQELTIELKSGNSNETKLRSLAIELAKITPEHDFLMMFGALEDYSPKIDGGFHDDFISIELQENLQSIGSFNEKAKTNLTGKALPECNCSWTCDWYNNGYSDTNCNETTTGCGFLWLQSCDEKV</sequence>
<dbReference type="RefSeq" id="WP_275617120.1">
    <property type="nucleotide sequence ID" value="NZ_JARFVB010000017.1"/>
</dbReference>
<accession>A0ABT5Y3H2</accession>